<dbReference type="EMBL" id="SSHH01000002">
    <property type="protein sequence ID" value="TIX50267.1"/>
    <property type="molecule type" value="Genomic_DNA"/>
</dbReference>
<sequence length="59" mass="6687">MQRGYEAAEAAREAEIAQKAHEYQQAVKAAAMAHEREMEDWRRRVALCESGEMECCAGE</sequence>
<name>A0A4T3F133_9SPHN</name>
<gene>
    <name evidence="1" type="ORF">E5222_08250</name>
</gene>
<organism evidence="1 2">
    <name type="scientific">Alteraurantiacibacter aquimixticola</name>
    <dbReference type="NCBI Taxonomy" id="2489173"/>
    <lineage>
        <taxon>Bacteria</taxon>
        <taxon>Pseudomonadati</taxon>
        <taxon>Pseudomonadota</taxon>
        <taxon>Alphaproteobacteria</taxon>
        <taxon>Sphingomonadales</taxon>
        <taxon>Erythrobacteraceae</taxon>
        <taxon>Alteraurantiacibacter</taxon>
    </lineage>
</organism>
<evidence type="ECO:0000313" key="1">
    <source>
        <dbReference type="EMBL" id="TIX50267.1"/>
    </source>
</evidence>
<keyword evidence="2" id="KW-1185">Reference proteome</keyword>
<protein>
    <submittedName>
        <fullName evidence="1">Uncharacterized protein</fullName>
    </submittedName>
</protein>
<dbReference type="RefSeq" id="WP_136693287.1">
    <property type="nucleotide sequence ID" value="NZ_SSHH01000002.1"/>
</dbReference>
<comment type="caution">
    <text evidence="1">The sequence shown here is derived from an EMBL/GenBank/DDBJ whole genome shotgun (WGS) entry which is preliminary data.</text>
</comment>
<accession>A0A4T3F133</accession>
<proteinExistence type="predicted"/>
<evidence type="ECO:0000313" key="2">
    <source>
        <dbReference type="Proteomes" id="UP000309389"/>
    </source>
</evidence>
<reference evidence="1 2" key="1">
    <citation type="submission" date="2019-04" db="EMBL/GenBank/DDBJ databases">
        <title>Altererythrobacter aquimixticola sp. nov., isolated from sediment of junction between the ocean and a freshwater spring.</title>
        <authorList>
            <person name="Yoon J.-H."/>
        </authorList>
    </citation>
    <scope>NUCLEOTIDE SEQUENCE [LARGE SCALE GENOMIC DNA]</scope>
    <source>
        <strain evidence="1 2">SSKS-13</strain>
    </source>
</reference>
<dbReference type="Proteomes" id="UP000309389">
    <property type="component" value="Unassembled WGS sequence"/>
</dbReference>
<dbReference type="AlphaFoldDB" id="A0A4T3F133"/>